<proteinExistence type="predicted"/>
<dbReference type="Pfam" id="PF00577">
    <property type="entry name" value="Usher"/>
    <property type="match status" value="1"/>
</dbReference>
<name>A0ABT6N387_9SPHN</name>
<comment type="caution">
    <text evidence="3">The sequence shown here is derived from an EMBL/GenBank/DDBJ whole genome shotgun (WGS) entry which is preliminary data.</text>
</comment>
<feature type="domain" description="PapC-like C-terminal" evidence="2">
    <location>
        <begin position="688"/>
        <end position="748"/>
    </location>
</feature>
<evidence type="ECO:0000313" key="3">
    <source>
        <dbReference type="EMBL" id="MDH7639780.1"/>
    </source>
</evidence>
<evidence type="ECO:0000313" key="4">
    <source>
        <dbReference type="Proteomes" id="UP001160625"/>
    </source>
</evidence>
<dbReference type="Pfam" id="PF13953">
    <property type="entry name" value="PapC_C"/>
    <property type="match status" value="1"/>
</dbReference>
<dbReference type="EMBL" id="JARYGZ010000001">
    <property type="protein sequence ID" value="MDH7639780.1"/>
    <property type="molecule type" value="Genomic_DNA"/>
</dbReference>
<sequence length="762" mass="80544">MIRHLSFLLLALGLAGARPAFAAALPAFEAMQADQPLFVELVLNGQAGGEIVPMRSAGGHNLVDAALLRKAGLNVAGDGPVDVAQIRGVQSSYDAAGQTLRLDVSPDLLPTNHISPFARERAATVANVGAMLNYDAYVQTGDGTTTASLWTEQRVFGPFGTFSNNGTLRTGTGIKTGYLRYDTRYRYVDENHALAFTAGDLITQSLPWTTSVRLGGLQIARDYQVRPDLITTPLPSFAGKAAIPSAVDLFVDGYRQQSADVQPGRFVLDNMPVVNGAGQATIVTTDAVGRQIATTIPFYVSSTLLKPGLLDVAGEIGFLRQGYGLKNFDYGALTASGTIRRGLTQHLTVEAHGEATRRLALAGAGIVFAPGRFGTLNVSAATSRSEGRTGTQWTVGYSYTARRFSISAEHDQRSTGYRDLGTFDLANYAGTKRADRVIATVNIPHQGSIGAAFIDGMTLGHAHTRIASVSYSRPIGRFASLFVSADHDFVQHSTSAQLRLIIPFGRNSVSAGVTHDRGRGTLAQVDYARSVPTQGGFGLNATLAGDEDGRVYGQGTATWRTDSMELQAGGSFTPGQRSGWVGATGSLVLMDKSVFAANQVDDAFAVVSTGGVAGVPVSYENQPLGKTDRNGHLFVPQITSYHVGRFAIDTLNLSADHVAAAVEQRLSFRQGTGAVVKMTVRSIRSATVTLVGRDGKPLAAGSRVAREGAADSEVGWDGIAFIEDIRPETDLAITTRDGTCRAHVTLPANAKALAQIGPVPCV</sequence>
<dbReference type="Gene3D" id="2.60.40.3110">
    <property type="match status" value="1"/>
</dbReference>
<protein>
    <submittedName>
        <fullName evidence="3">Fimbria/pilus outer membrane usher protein</fullName>
    </submittedName>
</protein>
<dbReference type="PANTHER" id="PTHR30451:SF5">
    <property type="entry name" value="SLR0019 PROTEIN"/>
    <property type="match status" value="1"/>
</dbReference>
<dbReference type="Proteomes" id="UP001160625">
    <property type="component" value="Unassembled WGS sequence"/>
</dbReference>
<dbReference type="Gene3D" id="2.60.40.2610">
    <property type="entry name" value="Outer membrane usher protein FimD, plug domain"/>
    <property type="match status" value="1"/>
</dbReference>
<dbReference type="InterPro" id="IPR042186">
    <property type="entry name" value="FimD_plug_dom"/>
</dbReference>
<dbReference type="InterPro" id="IPR025949">
    <property type="entry name" value="PapC-like_C"/>
</dbReference>
<accession>A0ABT6N387</accession>
<evidence type="ECO:0000259" key="2">
    <source>
        <dbReference type="Pfam" id="PF13953"/>
    </source>
</evidence>
<gene>
    <name evidence="3" type="ORF">QGN17_13680</name>
</gene>
<reference evidence="3" key="1">
    <citation type="submission" date="2023-04" db="EMBL/GenBank/DDBJ databases">
        <title>Sphingomonas sp. MAHUQ-71 isolated from rice field.</title>
        <authorList>
            <person name="Huq M.A."/>
        </authorList>
    </citation>
    <scope>NUCLEOTIDE SEQUENCE</scope>
    <source>
        <strain evidence="3">MAHUQ-71</strain>
    </source>
</reference>
<feature type="chain" id="PRO_5045369542" evidence="1">
    <location>
        <begin position="23"/>
        <end position="762"/>
    </location>
</feature>
<evidence type="ECO:0000256" key="1">
    <source>
        <dbReference type="SAM" id="SignalP"/>
    </source>
</evidence>
<dbReference type="InterPro" id="IPR000015">
    <property type="entry name" value="Fimb_usher"/>
</dbReference>
<keyword evidence="1" id="KW-0732">Signal</keyword>
<dbReference type="PANTHER" id="PTHR30451">
    <property type="entry name" value="OUTER MEMBRANE USHER PROTEIN"/>
    <property type="match status" value="1"/>
</dbReference>
<keyword evidence="4" id="KW-1185">Reference proteome</keyword>
<organism evidence="3 4">
    <name type="scientific">Sphingomonas oryzagri</name>
    <dbReference type="NCBI Taxonomy" id="3042314"/>
    <lineage>
        <taxon>Bacteria</taxon>
        <taxon>Pseudomonadati</taxon>
        <taxon>Pseudomonadota</taxon>
        <taxon>Alphaproteobacteria</taxon>
        <taxon>Sphingomonadales</taxon>
        <taxon>Sphingomonadaceae</taxon>
        <taxon>Sphingomonas</taxon>
    </lineage>
</organism>
<feature type="signal peptide" evidence="1">
    <location>
        <begin position="1"/>
        <end position="22"/>
    </location>
</feature>
<dbReference type="RefSeq" id="WP_281045024.1">
    <property type="nucleotide sequence ID" value="NZ_JARYGZ010000001.1"/>
</dbReference>